<sequence length="199" mass="22277">MLLKKQTVWLMTMLSLTLVLAVYYITSPNEMAEDQATEEGAPTAASEEEWVEWLSDEEMEATIEETEPTEGEEQAATVSEGSSNLFSELRLEREETRSRLREEYTEAIASEDFTAAEKSEAFDKREELESMQQKESLLENLIQSEGYSDAVVLSDEGTTRIIVEAEQLDPDEAVNLNRLAKEQLGTTDVVIGHQSAGSK</sequence>
<organism evidence="3 4">
    <name type="scientific">Alteribacillus iranensis</name>
    <dbReference type="NCBI Taxonomy" id="930128"/>
    <lineage>
        <taxon>Bacteria</taxon>
        <taxon>Bacillati</taxon>
        <taxon>Bacillota</taxon>
        <taxon>Bacilli</taxon>
        <taxon>Bacillales</taxon>
        <taxon>Bacillaceae</taxon>
        <taxon>Alteribacillus</taxon>
    </lineage>
</organism>
<dbReference type="InterPro" id="IPR038503">
    <property type="entry name" value="SpoIIIAH_sf"/>
</dbReference>
<dbReference type="EMBL" id="FONT01000001">
    <property type="protein sequence ID" value="SFE31026.1"/>
    <property type="molecule type" value="Genomic_DNA"/>
</dbReference>
<dbReference type="InterPro" id="IPR024232">
    <property type="entry name" value="SpoIIIAH"/>
</dbReference>
<feature type="region of interest" description="Disordered" evidence="1">
    <location>
        <begin position="64"/>
        <end position="83"/>
    </location>
</feature>
<protein>
    <submittedName>
        <fullName evidence="3">Stage III sporulation protein AH</fullName>
    </submittedName>
</protein>
<keyword evidence="2" id="KW-0812">Transmembrane</keyword>
<feature type="compositionally biased region" description="Acidic residues" evidence="1">
    <location>
        <begin position="64"/>
        <end position="73"/>
    </location>
</feature>
<accession>A0A1I1ZH06</accession>
<dbReference type="OrthoDB" id="2939102at2"/>
<reference evidence="3 4" key="1">
    <citation type="submission" date="2016-10" db="EMBL/GenBank/DDBJ databases">
        <authorList>
            <person name="de Groot N.N."/>
        </authorList>
    </citation>
    <scope>NUCLEOTIDE SEQUENCE [LARGE SCALE GENOMIC DNA]</scope>
    <source>
        <strain evidence="3 4">DSM 23995</strain>
    </source>
</reference>
<evidence type="ECO:0000313" key="3">
    <source>
        <dbReference type="EMBL" id="SFE31026.1"/>
    </source>
</evidence>
<name>A0A1I1ZH06_9BACI</name>
<keyword evidence="4" id="KW-1185">Reference proteome</keyword>
<dbReference type="Pfam" id="PF12685">
    <property type="entry name" value="SpoIIIAH"/>
    <property type="match status" value="1"/>
</dbReference>
<dbReference type="RefSeq" id="WP_091656297.1">
    <property type="nucleotide sequence ID" value="NZ_FONT01000001.1"/>
</dbReference>
<evidence type="ECO:0000313" key="4">
    <source>
        <dbReference type="Proteomes" id="UP000199516"/>
    </source>
</evidence>
<proteinExistence type="predicted"/>
<dbReference type="STRING" id="930128.SAMN05192532_101241"/>
<feature type="transmembrane region" description="Helical" evidence="2">
    <location>
        <begin position="7"/>
        <end position="25"/>
    </location>
</feature>
<feature type="compositionally biased region" description="Low complexity" evidence="1">
    <location>
        <begin position="74"/>
        <end position="83"/>
    </location>
</feature>
<dbReference type="Gene3D" id="1.10.287.4300">
    <property type="entry name" value="Stage III sporulation protein AH-like"/>
    <property type="match status" value="1"/>
</dbReference>
<dbReference type="Proteomes" id="UP000199516">
    <property type="component" value="Unassembled WGS sequence"/>
</dbReference>
<evidence type="ECO:0000256" key="2">
    <source>
        <dbReference type="SAM" id="Phobius"/>
    </source>
</evidence>
<dbReference type="AlphaFoldDB" id="A0A1I1ZH06"/>
<keyword evidence="2" id="KW-1133">Transmembrane helix</keyword>
<evidence type="ECO:0000256" key="1">
    <source>
        <dbReference type="SAM" id="MobiDB-lite"/>
    </source>
</evidence>
<gene>
    <name evidence="3" type="ORF">SAMN05192532_101241</name>
</gene>
<keyword evidence="2" id="KW-0472">Membrane</keyword>